<dbReference type="SUPFAM" id="SSF50494">
    <property type="entry name" value="Trypsin-like serine proteases"/>
    <property type="match status" value="1"/>
</dbReference>
<dbReference type="InterPro" id="IPR013320">
    <property type="entry name" value="ConA-like_dom_sf"/>
</dbReference>
<organism evidence="2 3">
    <name type="scientific">Rubellicoccus peritrichatus</name>
    <dbReference type="NCBI Taxonomy" id="3080537"/>
    <lineage>
        <taxon>Bacteria</taxon>
        <taxon>Pseudomonadati</taxon>
        <taxon>Verrucomicrobiota</taxon>
        <taxon>Opitutia</taxon>
        <taxon>Puniceicoccales</taxon>
        <taxon>Cerasicoccaceae</taxon>
        <taxon>Rubellicoccus</taxon>
    </lineage>
</organism>
<sequence length="1300" mass="138970">MDSPLNAVLRHPDMSDGEAIALGALPQFDSGASSNGCSAAMLNSEWAVTAAHCTSLADEQRVTLFYSKNGVTEFVSGTAYRTESGDGGYDDVALIHLDTPIEMATAWVAPYDRFDEYDQLGWQTGRGTSGALGVSVIGSDGVYRAMTQRIFSTKRESDNGEGSSIIPQHIFYNYNGSPESTNPNQYTTRFEGGTGPGDSGGSFYVYSRGRFFTASVVSGPSGDSNSDYRNGRLSTHGDAILARSGLEFAYPQNLAPRAIWVAEDLVASQANLSVVTSWSDRLAELSWSNQTDGGVGEPLLVHDGTPTGLAAVRFDGDDALGLSLAENPFAGQTAISVAMVIRTDAVGEGFQTDPFGTTGILDASNGDNAWGLSFSRNGRYGWAIEAQDDSVTTLFRPKPDSSSYGDGEWHVAVATWDGSEILNDNAGDDRNMKLFVDTVDNIRTGQGAYHFNVGRAALSLLLGDSQTNTLDGFKGDIAELRFYSGELQMHEVDRLLNSLRARYVDGQLGVVFERPWSNRITVEAGQGLLTRGLLTGGATSMEWTVTSGAGNVSFTDSFSPSTEITFDALGTYVLNALSYRESAVGITELIVDVVVPGEDAPTMTAESISGSWLSSDIGSVGMAGSFFENSSVYTLSAAGEGVGIDVGETYDEGQFVWKALTGDFDIVVRLDSVNASGGLPEAGLMIRGGAGPTDAAGYIGYTSAGTLRALFRTDGGYYADLTEDTTPGFTLPVYLKIERRNEQVSVYHSVDGISYNLFASNPELRLPGIVRAGMFAASGDDTVSASATFSEVSLEAVSSSKLSSPVFEDFDYSTAEIAVVSNSTGADEPWLDLALKSGPVNLDFTETYRAQNAVQFAIPPVGGDYTLRLLADDGCGISFLQRSAPIRFNQHYEFDTDGDAEGWTGNNIENLTINEGILTATASTNDPQINISGLSLAGSGYTQLAVRLRSAHAGAIQLFWSRVGGSGFTVARSVTADYAIANEFQTVVFDLNEVSEWDGESITGLRLDPLNGSVTGIDFEIDYIEISDGKVQSDDIFRYDFDEAGNFENWTRVKDFGAAIVLGGSLQAQSTGSDPILTNNLDDFSGSHVAGVLLRMKSSVSGRVDLFWTTSETSGFAAARKVEANYSGGDDWQYLYISLSEHAEWDGKTITQLRLDPTNISGADFAIDLIASSDGDYDGDSLPDVYEATNGFDPTSDMDALMDADGDGFNNVYEYIAGTGPQSVSDRFDARIVSSAGSAMALSVNGRAGRIYRLMRSFQLVDPVWVEVDSVSALTSDMVVNLSDDTIHEKVFYQIEVSLP</sequence>
<evidence type="ECO:0000259" key="1">
    <source>
        <dbReference type="Pfam" id="PF00089"/>
    </source>
</evidence>
<accession>A0AAQ3LJF1</accession>
<dbReference type="InterPro" id="IPR033116">
    <property type="entry name" value="TRYPSIN_SER"/>
</dbReference>
<dbReference type="Gene3D" id="2.40.10.10">
    <property type="entry name" value="Trypsin-like serine proteases"/>
    <property type="match status" value="1"/>
</dbReference>
<dbReference type="PROSITE" id="PS00135">
    <property type="entry name" value="TRYPSIN_SER"/>
    <property type="match status" value="1"/>
</dbReference>
<dbReference type="Proteomes" id="UP001304300">
    <property type="component" value="Chromosome"/>
</dbReference>
<dbReference type="GO" id="GO:0004252">
    <property type="term" value="F:serine-type endopeptidase activity"/>
    <property type="evidence" value="ECO:0007669"/>
    <property type="project" value="InterPro"/>
</dbReference>
<dbReference type="PROSITE" id="PS00134">
    <property type="entry name" value="TRYPSIN_HIS"/>
    <property type="match status" value="1"/>
</dbReference>
<dbReference type="SUPFAM" id="SSF49899">
    <property type="entry name" value="Concanavalin A-like lectins/glucanases"/>
    <property type="match status" value="1"/>
</dbReference>
<dbReference type="InterPro" id="IPR043504">
    <property type="entry name" value="Peptidase_S1_PA_chymotrypsin"/>
</dbReference>
<dbReference type="KEGG" id="puo:RZN69_09420"/>
<gene>
    <name evidence="2" type="ORF">RZN69_09420</name>
</gene>
<dbReference type="Pfam" id="PF00089">
    <property type="entry name" value="Trypsin"/>
    <property type="match status" value="1"/>
</dbReference>
<evidence type="ECO:0000313" key="3">
    <source>
        <dbReference type="Proteomes" id="UP001304300"/>
    </source>
</evidence>
<dbReference type="RefSeq" id="WP_317835857.1">
    <property type="nucleotide sequence ID" value="NZ_CP136920.1"/>
</dbReference>
<dbReference type="GO" id="GO:0006508">
    <property type="term" value="P:proteolysis"/>
    <property type="evidence" value="ECO:0007669"/>
    <property type="project" value="InterPro"/>
</dbReference>
<dbReference type="EMBL" id="CP136920">
    <property type="protein sequence ID" value="WOO43309.1"/>
    <property type="molecule type" value="Genomic_DNA"/>
</dbReference>
<reference evidence="2 3" key="1">
    <citation type="submission" date="2023-10" db="EMBL/GenBank/DDBJ databases">
        <title>Rubellicoccus peritrichatus gen. nov., sp. nov., isolated from an algae of coral reef tank.</title>
        <authorList>
            <person name="Luo J."/>
        </authorList>
    </citation>
    <scope>NUCLEOTIDE SEQUENCE [LARGE SCALE GENOMIC DNA]</scope>
    <source>
        <strain evidence="2 3">CR14</strain>
    </source>
</reference>
<dbReference type="Gene3D" id="2.60.120.200">
    <property type="match status" value="2"/>
</dbReference>
<feature type="domain" description="Peptidase S1" evidence="1">
    <location>
        <begin position="34"/>
        <end position="222"/>
    </location>
</feature>
<evidence type="ECO:0000313" key="2">
    <source>
        <dbReference type="EMBL" id="WOO43309.1"/>
    </source>
</evidence>
<dbReference type="Pfam" id="PF13385">
    <property type="entry name" value="Laminin_G_3"/>
    <property type="match status" value="1"/>
</dbReference>
<dbReference type="InterPro" id="IPR001254">
    <property type="entry name" value="Trypsin_dom"/>
</dbReference>
<dbReference type="InterPro" id="IPR018114">
    <property type="entry name" value="TRYPSIN_HIS"/>
</dbReference>
<keyword evidence="3" id="KW-1185">Reference proteome</keyword>
<name>A0AAQ3LJF1_9BACT</name>
<protein>
    <submittedName>
        <fullName evidence="2">LamG-like jellyroll fold domain-containing protein</fullName>
    </submittedName>
</protein>
<proteinExistence type="predicted"/>
<dbReference type="InterPro" id="IPR009003">
    <property type="entry name" value="Peptidase_S1_PA"/>
</dbReference>